<name>A0A2H9TP22_9FUNG</name>
<evidence type="ECO:0000313" key="5">
    <source>
        <dbReference type="Proteomes" id="UP000240830"/>
    </source>
</evidence>
<keyword evidence="2" id="KW-0677">Repeat</keyword>
<evidence type="ECO:0008006" key="6">
    <source>
        <dbReference type="Google" id="ProtNLM"/>
    </source>
</evidence>
<dbReference type="InterPro" id="IPR045151">
    <property type="entry name" value="DCAF8"/>
</dbReference>
<dbReference type="Gene3D" id="2.130.10.10">
    <property type="entry name" value="YVTN repeat-like/Quinoprotein amine dehydrogenase"/>
    <property type="match status" value="3"/>
</dbReference>
<protein>
    <recommendedName>
        <fullName evidence="6">WD40 repeat-like protein</fullName>
    </recommendedName>
</protein>
<comment type="caution">
    <text evidence="4">The sequence shown here is derived from an EMBL/GenBank/DDBJ whole genome shotgun (WGS) entry which is preliminary data.</text>
</comment>
<dbReference type="Proteomes" id="UP000240830">
    <property type="component" value="Unassembled WGS sequence"/>
</dbReference>
<dbReference type="AlphaFoldDB" id="A0A2H9TP22"/>
<dbReference type="GO" id="GO:0005737">
    <property type="term" value="C:cytoplasm"/>
    <property type="evidence" value="ECO:0007669"/>
    <property type="project" value="TreeGrafter"/>
</dbReference>
<accession>A0A2H9TP22</accession>
<reference evidence="4 5" key="1">
    <citation type="submission" date="2016-10" db="EMBL/GenBank/DDBJ databases">
        <title>The genome of Paramicrosporidium saccamoebae is the missing link in understanding Cryptomycota and Microsporidia evolution.</title>
        <authorList>
            <person name="Quandt C.A."/>
            <person name="Beaudet D."/>
            <person name="Corsaro D."/>
            <person name="Michel R."/>
            <person name="Corradi N."/>
            <person name="James T."/>
        </authorList>
    </citation>
    <scope>NUCLEOTIDE SEQUENCE [LARGE SCALE GENOMIC DNA]</scope>
    <source>
        <strain evidence="4 5">KSL3</strain>
    </source>
</reference>
<gene>
    <name evidence="4" type="ORF">PSACC_00678</name>
</gene>
<dbReference type="OrthoDB" id="4869960at2759"/>
<dbReference type="SMART" id="SM00320">
    <property type="entry name" value="WD40"/>
    <property type="match status" value="6"/>
</dbReference>
<dbReference type="Pfam" id="PF00400">
    <property type="entry name" value="WD40"/>
    <property type="match status" value="2"/>
</dbReference>
<dbReference type="PROSITE" id="PS50294">
    <property type="entry name" value="WD_REPEATS_REGION"/>
    <property type="match status" value="1"/>
</dbReference>
<feature type="repeat" description="WD" evidence="3">
    <location>
        <begin position="42"/>
        <end position="83"/>
    </location>
</feature>
<evidence type="ECO:0000313" key="4">
    <source>
        <dbReference type="EMBL" id="PJF19507.1"/>
    </source>
</evidence>
<dbReference type="PANTHER" id="PTHR15574">
    <property type="entry name" value="WD REPEAT DOMAIN-CONTAINING FAMILY"/>
    <property type="match status" value="1"/>
</dbReference>
<sequence>MSGHHRRSYFDVINDLELNNFNWADSINSDALYSSLRCTGVLGGHTGCVNALDWSGDGQMLASGSDDRNLCLWSFPNRTLRTTLPTGHTQNIFSVAYLPTTDDKIITVAGDALVKFVQVKDDGRAMVVRTWNNHHDRVKRITTEPLNPQIFMTASEDGTVREFDLRVPEQGNNCLADWSNEGISLNSLSLSPLRPFLIAAAGTGPVIRFIDRRKPEETTKERGLVWMPVQRNLDMVTAVQFSSHSMDLIASLINDHIHLLNFDTFQTTPATYSNFVEREALAHEELARKWSRGDYEDYFYALSQLITRHRSLQYSLIGDLSEVLACEIYNRMLCAVKIDQLEQAEADAFFLVEGGTLDPRLLRLAYLILYMQSTEAEDEDRKERFKSFLEAIHFGDAPSPDVVNTHDIIDPTTLEAWTRLKEQRQVCTHSQQIFKGHVNSHTVKDVCFVGSHDEYIASGSDGGYFFIWNRQEERPLFIGASDSQVVNVIAENPRMPVFAIGGIDNDIKIWDPSAEDTPVEWRAIPREQHSAFLERLRRIASDGMPILTVPCPVQ</sequence>
<evidence type="ECO:0000256" key="1">
    <source>
        <dbReference type="ARBA" id="ARBA00022574"/>
    </source>
</evidence>
<proteinExistence type="predicted"/>
<dbReference type="GO" id="GO:0045717">
    <property type="term" value="P:negative regulation of fatty acid biosynthetic process"/>
    <property type="evidence" value="ECO:0007669"/>
    <property type="project" value="TreeGrafter"/>
</dbReference>
<dbReference type="InterPro" id="IPR036322">
    <property type="entry name" value="WD40_repeat_dom_sf"/>
</dbReference>
<dbReference type="PANTHER" id="PTHR15574:SF40">
    <property type="entry name" value="WD AND TETRATRICOPEPTIDE REPEATS PROTEIN 1"/>
    <property type="match status" value="1"/>
</dbReference>
<organism evidence="4 5">
    <name type="scientific">Paramicrosporidium saccamoebae</name>
    <dbReference type="NCBI Taxonomy" id="1246581"/>
    <lineage>
        <taxon>Eukaryota</taxon>
        <taxon>Fungi</taxon>
        <taxon>Fungi incertae sedis</taxon>
        <taxon>Cryptomycota</taxon>
        <taxon>Cryptomycota incertae sedis</taxon>
        <taxon>Paramicrosporidium</taxon>
    </lineage>
</organism>
<evidence type="ECO:0000256" key="2">
    <source>
        <dbReference type="ARBA" id="ARBA00022737"/>
    </source>
</evidence>
<dbReference type="InterPro" id="IPR001680">
    <property type="entry name" value="WD40_rpt"/>
</dbReference>
<keyword evidence="1 3" id="KW-0853">WD repeat</keyword>
<dbReference type="InterPro" id="IPR015943">
    <property type="entry name" value="WD40/YVTN_repeat-like_dom_sf"/>
</dbReference>
<evidence type="ECO:0000256" key="3">
    <source>
        <dbReference type="PROSITE-ProRule" id="PRU00221"/>
    </source>
</evidence>
<dbReference type="PROSITE" id="PS50082">
    <property type="entry name" value="WD_REPEATS_2"/>
    <property type="match status" value="1"/>
</dbReference>
<keyword evidence="5" id="KW-1185">Reference proteome</keyword>
<dbReference type="STRING" id="1246581.A0A2H9TP22"/>
<dbReference type="EMBL" id="MTSL01000055">
    <property type="protein sequence ID" value="PJF19507.1"/>
    <property type="molecule type" value="Genomic_DNA"/>
</dbReference>
<dbReference type="GO" id="GO:0080008">
    <property type="term" value="C:Cul4-RING E3 ubiquitin ligase complex"/>
    <property type="evidence" value="ECO:0007669"/>
    <property type="project" value="TreeGrafter"/>
</dbReference>
<dbReference type="SUPFAM" id="SSF50978">
    <property type="entry name" value="WD40 repeat-like"/>
    <property type="match status" value="1"/>
</dbReference>